<organism evidence="3 4">
    <name type="scientific">Diplogelasinospora grovesii</name>
    <dbReference type="NCBI Taxonomy" id="303347"/>
    <lineage>
        <taxon>Eukaryota</taxon>
        <taxon>Fungi</taxon>
        <taxon>Dikarya</taxon>
        <taxon>Ascomycota</taxon>
        <taxon>Pezizomycotina</taxon>
        <taxon>Sordariomycetes</taxon>
        <taxon>Sordariomycetidae</taxon>
        <taxon>Sordariales</taxon>
        <taxon>Diplogelasinosporaceae</taxon>
        <taxon>Diplogelasinospora</taxon>
    </lineage>
</organism>
<sequence length="611" mass="65518">MYCFKTSSLLWACFLSCLCHAGRINRRTLTDVVRRQSPPVSNITRDFEVSKPISVPTGSICATQTLMVHSFGSSYGVPFVSEYTPPGCDFNSVVINFTATSAGVQFDRLAMMYLTDTEVWRTSTAEPTKAGIVWTYVKDMSAYLSLWKQPQTVIFELDNIVDSTYTGHFNTTLTATFFARDDAAPAADVILPISSRQGGAGKQSVFMVPDQNATVSYAGFARNVTRATVSVSANGQINEEFWYTNVFTSQTLTFNSTAGELLGGGPFREVQLLIDGYLAGVVWPYPVIFTGGVAPGFWRPVVGIQAFDLHESEIDITLFVPLLTDGNEHTFTIRVCQLADTGGNGTATLTEVEEYWLVTGKIFLFHGHTQPADQWAPPQIIGADPTISISSSIMKAANGTNETLTYTTTARRSLTVYSSSGTWIQDLSYHNTGELSSGGFVQTSTQLTNGTQTSIHPAGKQEVEFSYPITVTTSYAVFPKGGIHIDAALKTGLQWKDSGRADISTFTSVAGPSALDTSLEGTAHYSSVTNASYSFGTTEQKLSETSYGTTYNRDVKAVNGTIVSDTNPDGGGSYGGVEGSGGFTVQGAARELFGGARGMIGRGPGSLGKGL</sequence>
<reference evidence="4" key="1">
    <citation type="journal article" date="2023" name="Mol. Phylogenet. Evol.">
        <title>Genome-scale phylogeny and comparative genomics of the fungal order Sordariales.</title>
        <authorList>
            <person name="Hensen N."/>
            <person name="Bonometti L."/>
            <person name="Westerberg I."/>
            <person name="Brannstrom I.O."/>
            <person name="Guillou S."/>
            <person name="Cros-Aarteil S."/>
            <person name="Calhoun S."/>
            <person name="Haridas S."/>
            <person name="Kuo A."/>
            <person name="Mondo S."/>
            <person name="Pangilinan J."/>
            <person name="Riley R."/>
            <person name="LaButti K."/>
            <person name="Andreopoulos B."/>
            <person name="Lipzen A."/>
            <person name="Chen C."/>
            <person name="Yan M."/>
            <person name="Daum C."/>
            <person name="Ng V."/>
            <person name="Clum A."/>
            <person name="Steindorff A."/>
            <person name="Ohm R.A."/>
            <person name="Martin F."/>
            <person name="Silar P."/>
            <person name="Natvig D.O."/>
            <person name="Lalanne C."/>
            <person name="Gautier V."/>
            <person name="Ament-Velasquez S.L."/>
            <person name="Kruys A."/>
            <person name="Hutchinson M.I."/>
            <person name="Powell A.J."/>
            <person name="Barry K."/>
            <person name="Miller A.N."/>
            <person name="Grigoriev I.V."/>
            <person name="Debuchy R."/>
            <person name="Gladieux P."/>
            <person name="Hiltunen Thoren M."/>
            <person name="Johannesson H."/>
        </authorList>
    </citation>
    <scope>NUCLEOTIDE SEQUENCE [LARGE SCALE GENOMIC DNA]</scope>
    <source>
        <strain evidence="4">CBS 340.73</strain>
    </source>
</reference>
<feature type="signal peptide" evidence="1">
    <location>
        <begin position="1"/>
        <end position="21"/>
    </location>
</feature>
<evidence type="ECO:0000313" key="3">
    <source>
        <dbReference type="EMBL" id="KAK3941013.1"/>
    </source>
</evidence>
<protein>
    <submittedName>
        <fullName evidence="3">Peptide-n4-asparaginase amidase n</fullName>
    </submittedName>
</protein>
<gene>
    <name evidence="3" type="ORF">QBC46DRAFT_259615</name>
</gene>
<dbReference type="InterPro" id="IPR021102">
    <property type="entry name" value="PNGase_A"/>
</dbReference>
<keyword evidence="1" id="KW-0732">Signal</keyword>
<keyword evidence="4" id="KW-1185">Reference proteome</keyword>
<comment type="caution">
    <text evidence="3">The sequence shown here is derived from an EMBL/GenBank/DDBJ whole genome shotgun (WGS) entry which is preliminary data.</text>
</comment>
<feature type="chain" id="PRO_5042852125" evidence="1">
    <location>
        <begin position="22"/>
        <end position="611"/>
    </location>
</feature>
<dbReference type="InterPro" id="IPR056948">
    <property type="entry name" value="PNGaseA_N"/>
</dbReference>
<proteinExistence type="predicted"/>
<dbReference type="AlphaFoldDB" id="A0AAN6S5R3"/>
<dbReference type="Pfam" id="PF25156">
    <property type="entry name" value="PNGase_A_C"/>
    <property type="match status" value="1"/>
</dbReference>
<feature type="domain" description="Peptide N-acetyl-beta-D-glucosaminyl asparaginase amidase A N-terminal" evidence="2">
    <location>
        <begin position="61"/>
        <end position="370"/>
    </location>
</feature>
<evidence type="ECO:0000259" key="2">
    <source>
        <dbReference type="Pfam" id="PF12222"/>
    </source>
</evidence>
<evidence type="ECO:0000313" key="4">
    <source>
        <dbReference type="Proteomes" id="UP001303473"/>
    </source>
</evidence>
<name>A0AAN6S5R3_9PEZI</name>
<dbReference type="PANTHER" id="PTHR31104">
    <property type="entry name" value="PEPTIDE-N4-(N-ACETYL-BETA-GLUCOSAMINYL)ASPARAGINE AMIDASE A PROTEIN"/>
    <property type="match status" value="1"/>
</dbReference>
<dbReference type="EMBL" id="MU853788">
    <property type="protein sequence ID" value="KAK3941013.1"/>
    <property type="molecule type" value="Genomic_DNA"/>
</dbReference>
<accession>A0AAN6S5R3</accession>
<dbReference type="Proteomes" id="UP001303473">
    <property type="component" value="Unassembled WGS sequence"/>
</dbReference>
<evidence type="ECO:0000256" key="1">
    <source>
        <dbReference type="SAM" id="SignalP"/>
    </source>
</evidence>
<dbReference type="Pfam" id="PF12222">
    <property type="entry name" value="PNGaseA"/>
    <property type="match status" value="1"/>
</dbReference>